<dbReference type="Proteomes" id="UP000813018">
    <property type="component" value="Unassembled WGS sequence"/>
</dbReference>
<name>A0ABS7CTP4_9BACT</name>
<dbReference type="Gene3D" id="3.40.50.2000">
    <property type="entry name" value="Glycogen Phosphorylase B"/>
    <property type="match status" value="2"/>
</dbReference>
<proteinExistence type="predicted"/>
<reference evidence="1 2" key="1">
    <citation type="journal article" date="2016" name="Int. J. Syst. Evol. Microbiol.">
        <title>Pontibacter aydingkolensis sp. nov., isolated from soil of a salt lake.</title>
        <authorList>
            <person name="Osman G."/>
            <person name="Zhang T."/>
            <person name="Lou K."/>
            <person name="Gao Y."/>
            <person name="Chang W."/>
            <person name="Lin Q."/>
            <person name="Yang H.M."/>
            <person name="Huo X.D."/>
            <person name="Wang N."/>
        </authorList>
    </citation>
    <scope>NUCLEOTIDE SEQUENCE [LARGE SCALE GENOMIC DNA]</scope>
    <source>
        <strain evidence="1 2">KACC 19255</strain>
    </source>
</reference>
<keyword evidence="2" id="KW-1185">Reference proteome</keyword>
<keyword evidence="1" id="KW-0328">Glycosyltransferase</keyword>
<protein>
    <submittedName>
        <fullName evidence="1">Glycosyltransferase</fullName>
        <ecNumber evidence="1">2.4.-.-</ecNumber>
    </submittedName>
</protein>
<organism evidence="1 2">
    <name type="scientific">Pontibacter aydingkolensis</name>
    <dbReference type="NCBI Taxonomy" id="1911536"/>
    <lineage>
        <taxon>Bacteria</taxon>
        <taxon>Pseudomonadati</taxon>
        <taxon>Bacteroidota</taxon>
        <taxon>Cytophagia</taxon>
        <taxon>Cytophagales</taxon>
        <taxon>Hymenobacteraceae</taxon>
        <taxon>Pontibacter</taxon>
    </lineage>
</organism>
<evidence type="ECO:0000313" key="2">
    <source>
        <dbReference type="Proteomes" id="UP000813018"/>
    </source>
</evidence>
<dbReference type="EMBL" id="JAHYXK010000006">
    <property type="protein sequence ID" value="MBW7467224.1"/>
    <property type="molecule type" value="Genomic_DNA"/>
</dbReference>
<dbReference type="RefSeq" id="WP_219877112.1">
    <property type="nucleotide sequence ID" value="NZ_JAHYXK010000006.1"/>
</dbReference>
<dbReference type="PANTHER" id="PTHR12526">
    <property type="entry name" value="GLYCOSYLTRANSFERASE"/>
    <property type="match status" value="1"/>
</dbReference>
<evidence type="ECO:0000313" key="1">
    <source>
        <dbReference type="EMBL" id="MBW7467224.1"/>
    </source>
</evidence>
<accession>A0ABS7CTP4</accession>
<dbReference type="GO" id="GO:0016757">
    <property type="term" value="F:glycosyltransferase activity"/>
    <property type="evidence" value="ECO:0007669"/>
    <property type="project" value="UniProtKB-KW"/>
</dbReference>
<dbReference type="Pfam" id="PF13692">
    <property type="entry name" value="Glyco_trans_1_4"/>
    <property type="match status" value="1"/>
</dbReference>
<dbReference type="EC" id="2.4.-.-" evidence="1"/>
<comment type="caution">
    <text evidence="1">The sequence shown here is derived from an EMBL/GenBank/DDBJ whole genome shotgun (WGS) entry which is preliminary data.</text>
</comment>
<dbReference type="SUPFAM" id="SSF53756">
    <property type="entry name" value="UDP-Glycosyltransferase/glycogen phosphorylase"/>
    <property type="match status" value="1"/>
</dbReference>
<gene>
    <name evidence="1" type="ORF">K0O23_09100</name>
</gene>
<sequence>MSRKIVVFATNDHGGAGESAYRVTKAIRTLGDEACLVVKNKTKFDSFVIRVEEKGTENKEVERISVFENIYRRFNLKRDNKGKTKSIDTGEIILDENYYFFNLNESISLSSAESILKCLPFKPEIILLAWVSDFISTGTALELQKYTGAKVYFLMTDMAPITGGCHYAWDCKGYTLDCSNCPAILSKEHKYKANQNYLYKSKNILDGNFKVIAGSGWSQRQASESSLFTNQETIPILNGLIDFSVFNNSNRGIAKQVFGISPNSKVIFSGVTYTDEKRKGVAAFVESLKDLYNQLPVVIRTNTKVLIAGMNIQQNKLVQQIPFDIIPVDFIKDNRLLSLAYQAADVYVCSSLEDTGPMMVNEALACGTPVVGFEMGLIYNMVINNYNGFKAPLGDYKEMANGMNKILNLDINSFASFSSNAIKSVQEHASLVTLEKVLKQIDMIS</sequence>
<keyword evidence="1" id="KW-0808">Transferase</keyword>